<feature type="region of interest" description="Disordered" evidence="1">
    <location>
        <begin position="92"/>
        <end position="183"/>
    </location>
</feature>
<protein>
    <submittedName>
        <fullName evidence="2">Uncharacterized protein</fullName>
    </submittedName>
</protein>
<sequence length="230" mass="25440">MLQPQIDWSTGQLILAAGSASVLFRSPPTTHQPKPPSQTTYQSSPLPQVPHSEPPTTLAAVATRRTAATDSVTGQDLAGVPQEYWDMGEQFKRSSHPTLSAEKLEGQKEWSLPLRRDSAHGLDATSRPASPATLHSQSSTPLRHQPQRPSPPLSKFVQLRDVRTKRPGLLADNNRKKQKAADGQNTVDCLRVVFPGCVRRRHGWLRCRGRPHHSTPRAAAVRPRLLQLHL</sequence>
<feature type="compositionally biased region" description="Polar residues" evidence="1">
    <location>
        <begin position="27"/>
        <end position="46"/>
    </location>
</feature>
<organism evidence="2 3">
    <name type="scientific">Coregonus suidteri</name>
    <dbReference type="NCBI Taxonomy" id="861788"/>
    <lineage>
        <taxon>Eukaryota</taxon>
        <taxon>Metazoa</taxon>
        <taxon>Chordata</taxon>
        <taxon>Craniata</taxon>
        <taxon>Vertebrata</taxon>
        <taxon>Euteleostomi</taxon>
        <taxon>Actinopterygii</taxon>
        <taxon>Neopterygii</taxon>
        <taxon>Teleostei</taxon>
        <taxon>Protacanthopterygii</taxon>
        <taxon>Salmoniformes</taxon>
        <taxon>Salmonidae</taxon>
        <taxon>Coregoninae</taxon>
        <taxon>Coregonus</taxon>
    </lineage>
</organism>
<dbReference type="Proteomes" id="UP001356427">
    <property type="component" value="Unassembled WGS sequence"/>
</dbReference>
<evidence type="ECO:0000313" key="2">
    <source>
        <dbReference type="EMBL" id="KAK6296051.1"/>
    </source>
</evidence>
<evidence type="ECO:0000313" key="3">
    <source>
        <dbReference type="Proteomes" id="UP001356427"/>
    </source>
</evidence>
<keyword evidence="3" id="KW-1185">Reference proteome</keyword>
<feature type="region of interest" description="Disordered" evidence="1">
    <location>
        <begin position="24"/>
        <end position="58"/>
    </location>
</feature>
<feature type="compositionally biased region" description="Basic and acidic residues" evidence="1">
    <location>
        <begin position="102"/>
        <end position="120"/>
    </location>
</feature>
<name>A0AAN8L0A7_9TELE</name>
<reference evidence="2 3" key="1">
    <citation type="submission" date="2021-04" db="EMBL/GenBank/DDBJ databases">
        <authorList>
            <person name="De Guttry C."/>
            <person name="Zahm M."/>
            <person name="Klopp C."/>
            <person name="Cabau C."/>
            <person name="Louis A."/>
            <person name="Berthelot C."/>
            <person name="Parey E."/>
            <person name="Roest Crollius H."/>
            <person name="Montfort J."/>
            <person name="Robinson-Rechavi M."/>
            <person name="Bucao C."/>
            <person name="Bouchez O."/>
            <person name="Gislard M."/>
            <person name="Lluch J."/>
            <person name="Milhes M."/>
            <person name="Lampietro C."/>
            <person name="Lopez Roques C."/>
            <person name="Donnadieu C."/>
            <person name="Braasch I."/>
            <person name="Desvignes T."/>
            <person name="Postlethwait J."/>
            <person name="Bobe J."/>
            <person name="Wedekind C."/>
            <person name="Guiguen Y."/>
        </authorList>
    </citation>
    <scope>NUCLEOTIDE SEQUENCE [LARGE SCALE GENOMIC DNA]</scope>
    <source>
        <strain evidence="2">Cs_M1</strain>
        <tissue evidence="2">Blood</tissue>
    </source>
</reference>
<evidence type="ECO:0000256" key="1">
    <source>
        <dbReference type="SAM" id="MobiDB-lite"/>
    </source>
</evidence>
<accession>A0AAN8L0A7</accession>
<dbReference type="EMBL" id="JAGTTL010000033">
    <property type="protein sequence ID" value="KAK6296051.1"/>
    <property type="molecule type" value="Genomic_DNA"/>
</dbReference>
<gene>
    <name evidence="2" type="ORF">J4Q44_G00337640</name>
</gene>
<dbReference type="AlphaFoldDB" id="A0AAN8L0A7"/>
<feature type="compositionally biased region" description="Polar residues" evidence="1">
    <location>
        <begin position="133"/>
        <end position="142"/>
    </location>
</feature>
<proteinExistence type="predicted"/>
<comment type="caution">
    <text evidence="2">The sequence shown here is derived from an EMBL/GenBank/DDBJ whole genome shotgun (WGS) entry which is preliminary data.</text>
</comment>